<dbReference type="RefSeq" id="WP_069977439.1">
    <property type="nucleotide sequence ID" value="NZ_CP017269.1"/>
</dbReference>
<dbReference type="KEGG" id="gfe:Gferi_13875"/>
<dbReference type="GO" id="GO:0003677">
    <property type="term" value="F:DNA binding"/>
    <property type="evidence" value="ECO:0007669"/>
    <property type="project" value="InterPro"/>
</dbReference>
<evidence type="ECO:0000313" key="3">
    <source>
        <dbReference type="EMBL" id="AOT70565.1"/>
    </source>
</evidence>
<dbReference type="GO" id="GO:0006313">
    <property type="term" value="P:DNA transposition"/>
    <property type="evidence" value="ECO:0007669"/>
    <property type="project" value="InterPro"/>
</dbReference>
<evidence type="ECO:0000259" key="2">
    <source>
        <dbReference type="Pfam" id="PF14319"/>
    </source>
</evidence>
<name>A0A1D8GI37_9FIRM</name>
<dbReference type="STRING" id="1424294.Gferi_13875"/>
<dbReference type="NCBIfam" id="NF033538">
    <property type="entry name" value="transpos_IS91"/>
    <property type="match status" value="1"/>
</dbReference>
<keyword evidence="4" id="KW-1185">Reference proteome</keyword>
<proteinExistence type="predicted"/>
<feature type="domain" description="Transposase IS801/IS1294" evidence="1">
    <location>
        <begin position="138"/>
        <end position="323"/>
    </location>
</feature>
<dbReference type="Pfam" id="PF04986">
    <property type="entry name" value="Y2_Tnp"/>
    <property type="match status" value="1"/>
</dbReference>
<dbReference type="Proteomes" id="UP000095743">
    <property type="component" value="Chromosome"/>
</dbReference>
<dbReference type="InterPro" id="IPR007069">
    <property type="entry name" value="Transposase_32"/>
</dbReference>
<dbReference type="Pfam" id="PF14319">
    <property type="entry name" value="Zn_Tnp_IS91"/>
    <property type="match status" value="1"/>
</dbReference>
<accession>A0A1D8GI37</accession>
<dbReference type="InterPro" id="IPR054832">
    <property type="entry name" value="transpos_IS91"/>
</dbReference>
<dbReference type="PANTHER" id="PTHR37023">
    <property type="entry name" value="TRANSPOSASE"/>
    <property type="match status" value="1"/>
</dbReference>
<dbReference type="GO" id="GO:0004803">
    <property type="term" value="F:transposase activity"/>
    <property type="evidence" value="ECO:0007669"/>
    <property type="project" value="InterPro"/>
</dbReference>
<sequence length="383" mass="45047">MSTVQEIFLRFYSQYKQNYTPSAQQAKAARDIMSCRSAALGGHVYECEEYRRITVQYNSCRNRHCPLCQGITKAIWIDQRRKDILSAPYFHLVFTIPHKLHPLIYQNQKLLYALMYRAVEETLSELSKDTQYLGAQIGFFSLLHTWGQDMHYHPHIHTVVLAGGLTKHNQWTQTSKKFFIPVKVLAKKFRGKFIYFLKQYYRQSQLEFYGDAVKYLQPKNFYHLLEQCYAKDWYTYTQRTFSGPLAVVKYLGRYTHRIAISNNRIVSMDEHTVTITVKDYKDKNKTKTIVMEGVEFIRRFLMHILPKGFVKIRHYGLLANRNKKTKLALCRKLTVSSVYKPQFESHSTIEILCLLVGRDVRMYPTCRIGKFQQTRTLLPGASP</sequence>
<dbReference type="EMBL" id="CP017269">
    <property type="protein sequence ID" value="AOT70565.1"/>
    <property type="molecule type" value="Genomic_DNA"/>
</dbReference>
<protein>
    <submittedName>
        <fullName evidence="3">IS91 family transposase</fullName>
    </submittedName>
</protein>
<feature type="domain" description="Transposase zinc-binding" evidence="2">
    <location>
        <begin position="7"/>
        <end position="96"/>
    </location>
</feature>
<dbReference type="AlphaFoldDB" id="A0A1D8GI37"/>
<evidence type="ECO:0000259" key="1">
    <source>
        <dbReference type="Pfam" id="PF04986"/>
    </source>
</evidence>
<organism evidence="3 4">
    <name type="scientific">Geosporobacter ferrireducens</name>
    <dbReference type="NCBI Taxonomy" id="1424294"/>
    <lineage>
        <taxon>Bacteria</taxon>
        <taxon>Bacillati</taxon>
        <taxon>Bacillota</taxon>
        <taxon>Clostridia</taxon>
        <taxon>Peptostreptococcales</taxon>
        <taxon>Thermotaleaceae</taxon>
        <taxon>Geosporobacter</taxon>
    </lineage>
</organism>
<evidence type="ECO:0000313" key="4">
    <source>
        <dbReference type="Proteomes" id="UP000095743"/>
    </source>
</evidence>
<gene>
    <name evidence="3" type="ORF">Gferi_13875</name>
</gene>
<dbReference type="OrthoDB" id="9791273at2"/>
<reference evidence="3 4" key="1">
    <citation type="submission" date="2016-09" db="EMBL/GenBank/DDBJ databases">
        <title>Genomic analysis reveals versatility of anaerobic energy metabolism of Geosporobacter ferrireducens IRF9 of phylum Firmicutes.</title>
        <authorList>
            <person name="Kim S.-J."/>
        </authorList>
    </citation>
    <scope>NUCLEOTIDE SEQUENCE [LARGE SCALE GENOMIC DNA]</scope>
    <source>
        <strain evidence="3 4">IRF9</strain>
    </source>
</reference>
<dbReference type="PANTHER" id="PTHR37023:SF1">
    <property type="entry name" value="ISSOD25 TRANSPOSASE TNPA_ISSOD25"/>
    <property type="match status" value="1"/>
</dbReference>
<dbReference type="InterPro" id="IPR026889">
    <property type="entry name" value="Zn_Tnp"/>
</dbReference>